<keyword evidence="3" id="KW-0324">Glycolysis</keyword>
<comment type="similarity">
    <text evidence="1 3">Belongs to the triosephosphate isomerase family.</text>
</comment>
<evidence type="ECO:0000313" key="5">
    <source>
        <dbReference type="Proteomes" id="UP000178647"/>
    </source>
</evidence>
<dbReference type="InterPro" id="IPR013785">
    <property type="entry name" value="Aldolase_TIM"/>
</dbReference>
<dbReference type="CDD" id="cd00311">
    <property type="entry name" value="TIM"/>
    <property type="match status" value="1"/>
</dbReference>
<keyword evidence="2 3" id="KW-0413">Isomerase</keyword>
<evidence type="ECO:0000256" key="3">
    <source>
        <dbReference type="RuleBase" id="RU363013"/>
    </source>
</evidence>
<dbReference type="UniPathway" id="UPA00109">
    <property type="reaction ID" value="UER00189"/>
</dbReference>
<comment type="pathway">
    <text evidence="3">Carbohydrate degradation; glycolysis; D-glyceraldehyde 3-phosphate from glycerone phosphate: step 1/1.</text>
</comment>
<comment type="catalytic activity">
    <reaction evidence="3">
        <text>D-glyceraldehyde 3-phosphate = dihydroxyacetone phosphate</text>
        <dbReference type="Rhea" id="RHEA:18585"/>
        <dbReference type="ChEBI" id="CHEBI:57642"/>
        <dbReference type="ChEBI" id="CHEBI:59776"/>
        <dbReference type="EC" id="5.3.1.1"/>
    </reaction>
</comment>
<name>A0A1G2EGY3_9BACT</name>
<protein>
    <recommendedName>
        <fullName evidence="3">Triosephosphate isomerase</fullName>
        <ecNumber evidence="3">5.3.1.1</ecNumber>
    </recommendedName>
</protein>
<dbReference type="Proteomes" id="UP000178647">
    <property type="component" value="Unassembled WGS sequence"/>
</dbReference>
<proteinExistence type="inferred from homology"/>
<evidence type="ECO:0000256" key="2">
    <source>
        <dbReference type="ARBA" id="ARBA00023235"/>
    </source>
</evidence>
<keyword evidence="3" id="KW-0312">Gluconeogenesis</keyword>
<evidence type="ECO:0000256" key="1">
    <source>
        <dbReference type="ARBA" id="ARBA00007422"/>
    </source>
</evidence>
<dbReference type="PROSITE" id="PS51440">
    <property type="entry name" value="TIM_2"/>
    <property type="match status" value="1"/>
</dbReference>
<keyword evidence="3" id="KW-0963">Cytoplasm</keyword>
<dbReference type="SUPFAM" id="SSF51351">
    <property type="entry name" value="Triosephosphate isomerase (TIM)"/>
    <property type="match status" value="1"/>
</dbReference>
<dbReference type="GO" id="GO:0006096">
    <property type="term" value="P:glycolytic process"/>
    <property type="evidence" value="ECO:0007669"/>
    <property type="project" value="UniProtKB-UniRule"/>
</dbReference>
<dbReference type="GO" id="GO:0046166">
    <property type="term" value="P:glyceraldehyde-3-phosphate biosynthetic process"/>
    <property type="evidence" value="ECO:0007669"/>
    <property type="project" value="TreeGrafter"/>
</dbReference>
<accession>A0A1G2EGY3</accession>
<dbReference type="Gene3D" id="3.20.20.70">
    <property type="entry name" value="Aldolase class I"/>
    <property type="match status" value="1"/>
</dbReference>
<dbReference type="GO" id="GO:0019563">
    <property type="term" value="P:glycerol catabolic process"/>
    <property type="evidence" value="ECO:0007669"/>
    <property type="project" value="TreeGrafter"/>
</dbReference>
<dbReference type="PANTHER" id="PTHR21139:SF42">
    <property type="entry name" value="TRIOSEPHOSPHATE ISOMERASE"/>
    <property type="match status" value="1"/>
</dbReference>
<dbReference type="EMBL" id="MHMH01000008">
    <property type="protein sequence ID" value="OGZ24630.1"/>
    <property type="molecule type" value="Genomic_DNA"/>
</dbReference>
<gene>
    <name evidence="4" type="ORF">A2896_00780</name>
</gene>
<comment type="subunit">
    <text evidence="3">Homodimer.</text>
</comment>
<dbReference type="STRING" id="1801672.A2896_00780"/>
<dbReference type="GO" id="GO:0006094">
    <property type="term" value="P:gluconeogenesis"/>
    <property type="evidence" value="ECO:0007669"/>
    <property type="project" value="UniProtKB-UniPathway"/>
</dbReference>
<comment type="subcellular location">
    <subcellularLocation>
        <location evidence="3">Cytoplasm</location>
    </subcellularLocation>
</comment>
<reference evidence="4 5" key="1">
    <citation type="journal article" date="2016" name="Nat. Commun.">
        <title>Thousands of microbial genomes shed light on interconnected biogeochemical processes in an aquifer system.</title>
        <authorList>
            <person name="Anantharaman K."/>
            <person name="Brown C.T."/>
            <person name="Hug L.A."/>
            <person name="Sharon I."/>
            <person name="Castelle C.J."/>
            <person name="Probst A.J."/>
            <person name="Thomas B.C."/>
            <person name="Singh A."/>
            <person name="Wilkins M.J."/>
            <person name="Karaoz U."/>
            <person name="Brodie E.L."/>
            <person name="Williams K.H."/>
            <person name="Hubbard S.S."/>
            <person name="Banfield J.F."/>
        </authorList>
    </citation>
    <scope>NUCLEOTIDE SEQUENCE [LARGE SCALE GENOMIC DNA]</scope>
</reference>
<dbReference type="EC" id="5.3.1.1" evidence="3"/>
<dbReference type="InterPro" id="IPR035990">
    <property type="entry name" value="TIM_sf"/>
</dbReference>
<dbReference type="NCBIfam" id="TIGR00419">
    <property type="entry name" value="tim"/>
    <property type="match status" value="1"/>
</dbReference>
<evidence type="ECO:0000313" key="4">
    <source>
        <dbReference type="EMBL" id="OGZ24630.1"/>
    </source>
</evidence>
<organism evidence="4 5">
    <name type="scientific">Candidatus Nealsonbacteria bacterium RIFCSPLOWO2_01_FULL_43_32</name>
    <dbReference type="NCBI Taxonomy" id="1801672"/>
    <lineage>
        <taxon>Bacteria</taxon>
        <taxon>Candidatus Nealsoniibacteriota</taxon>
    </lineage>
</organism>
<comment type="caution">
    <text evidence="4">The sequence shown here is derived from an EMBL/GenBank/DDBJ whole genome shotgun (WGS) entry which is preliminary data.</text>
</comment>
<dbReference type="UniPathway" id="UPA00138"/>
<dbReference type="PANTHER" id="PTHR21139">
    <property type="entry name" value="TRIOSEPHOSPHATE ISOMERASE"/>
    <property type="match status" value="1"/>
</dbReference>
<dbReference type="AlphaFoldDB" id="A0A1G2EGY3"/>
<dbReference type="InterPro" id="IPR000652">
    <property type="entry name" value="Triosephosphate_isomerase"/>
</dbReference>
<dbReference type="GO" id="GO:0004807">
    <property type="term" value="F:triose-phosphate isomerase activity"/>
    <property type="evidence" value="ECO:0007669"/>
    <property type="project" value="UniProtKB-UniRule"/>
</dbReference>
<dbReference type="GO" id="GO:0005829">
    <property type="term" value="C:cytosol"/>
    <property type="evidence" value="ECO:0007669"/>
    <property type="project" value="TreeGrafter"/>
</dbReference>
<comment type="pathway">
    <text evidence="3">Carbohydrate biosynthesis; gluconeogenesis.</text>
</comment>
<sequence length="251" mass="27833">MEKPLIIANWKCNPITLAEAKRNFELIKENTKTAEKVEIVICAPFVFLPILKPSENVKLGAQDCFWEDRGPFTGEVSPKQLVDVGCQYVILGHSERRRYLAEKTEAVNQKIKAALGAGLKVIFCVGSETKIPGEEMEYQLTEGLKGLDKRVFDRLILVYEPVWAISTTKEKVIATPKEAQEGGLYMRKILASLFDAETAKAARVIYGGSVDSKNIRGFLDEGEMAGGLVGAASLKSEEFIDIIKNACYPER</sequence>
<dbReference type="Pfam" id="PF00121">
    <property type="entry name" value="TIM"/>
    <property type="match status" value="1"/>
</dbReference>